<proteinExistence type="predicted"/>
<evidence type="ECO:0000256" key="17">
    <source>
        <dbReference type="SAM" id="Phobius"/>
    </source>
</evidence>
<keyword evidence="10 19" id="KW-0418">Kinase</keyword>
<dbReference type="InterPro" id="IPR050482">
    <property type="entry name" value="Sensor_HK_TwoCompSys"/>
</dbReference>
<dbReference type="InterPro" id="IPR003594">
    <property type="entry name" value="HATPase_dom"/>
</dbReference>
<accession>A0ABP7YF31</accession>
<keyword evidence="17" id="KW-1133">Transmembrane helix</keyword>
<evidence type="ECO:0000313" key="20">
    <source>
        <dbReference type="Proteomes" id="UP001500266"/>
    </source>
</evidence>
<sequence>MTREPDAWRWGVGRWEAYFALVLVSTVIYVLAGGEAWQRDAVAAVLLVALAPWYLLLGRRSADRAAPPPATLGYLAGAVVLSGAAAIAAPESSLVLFALCPQAFMMLAWRGAMLTVLALNATPALRFLWESTTVGAVVSFSLWAAVTMGFSAFFGFWVDRIIRQSRERAELIAELRATQAELAAANRRAGAMAERERLAAEIHDTLAQGFTSILMLLQAADSHLDQDPEQARRQISLAAGTARENLAEARALVAALPPAGLESSSLEEALQRLAERFGEEMGIPVEFTTSGPPRRLAAGVEVVLLRAAQEATANIRKHAGAGHVSVRLAYGGDTAVLEVRDDGAGFDPDAAAEAGRGFGLRGMRERVTQVGGRLEVGSAPGEGTVLTVEVPA</sequence>
<keyword evidence="9" id="KW-0479">Metal-binding</keyword>
<dbReference type="SUPFAM" id="SSF55874">
    <property type="entry name" value="ATPase domain of HSP90 chaperone/DNA topoisomerase II/histidine kinase"/>
    <property type="match status" value="1"/>
</dbReference>
<comment type="function">
    <text evidence="14">Member of the two-component regulatory system NreB/NreC involved in the control of dissimilatory nitrate/nitrite reduction in response to oxygen. NreB functions as a direct oxygen sensor histidine kinase which is autophosphorylated, in the absence of oxygen, probably at the conserved histidine residue, and transfers its phosphate group probably to a conserved aspartate residue of NreC. NreB/NreC activates the expression of the nitrate (narGHJI) and nitrite (nir) reductase operons, as well as the putative nitrate transporter gene narT.</text>
</comment>
<dbReference type="PANTHER" id="PTHR24421:SF62">
    <property type="entry name" value="SENSORY TRANSDUCTION HISTIDINE KINASE"/>
    <property type="match status" value="1"/>
</dbReference>
<dbReference type="InterPro" id="IPR004358">
    <property type="entry name" value="Sig_transdc_His_kin-like_C"/>
</dbReference>
<evidence type="ECO:0000256" key="14">
    <source>
        <dbReference type="ARBA" id="ARBA00024827"/>
    </source>
</evidence>
<dbReference type="Pfam" id="PF07730">
    <property type="entry name" value="HisKA_3"/>
    <property type="match status" value="1"/>
</dbReference>
<keyword evidence="11" id="KW-0408">Iron</keyword>
<evidence type="ECO:0000256" key="12">
    <source>
        <dbReference type="ARBA" id="ARBA00023012"/>
    </source>
</evidence>
<organism evidence="19 20">
    <name type="scientific">Actinomadura keratinilytica</name>
    <dbReference type="NCBI Taxonomy" id="547461"/>
    <lineage>
        <taxon>Bacteria</taxon>
        <taxon>Bacillati</taxon>
        <taxon>Actinomycetota</taxon>
        <taxon>Actinomycetes</taxon>
        <taxon>Streptosporangiales</taxon>
        <taxon>Thermomonosporaceae</taxon>
        <taxon>Actinomadura</taxon>
    </lineage>
</organism>
<dbReference type="InterPro" id="IPR036890">
    <property type="entry name" value="HATPase_C_sf"/>
</dbReference>
<evidence type="ECO:0000313" key="19">
    <source>
        <dbReference type="EMBL" id="GAA4135297.1"/>
    </source>
</evidence>
<evidence type="ECO:0000256" key="7">
    <source>
        <dbReference type="ARBA" id="ARBA00022490"/>
    </source>
</evidence>
<feature type="coiled-coil region" evidence="16">
    <location>
        <begin position="161"/>
        <end position="188"/>
    </location>
</feature>
<dbReference type="Gene3D" id="1.20.5.1930">
    <property type="match status" value="1"/>
</dbReference>
<comment type="subcellular location">
    <subcellularLocation>
        <location evidence="3">Cytoplasm</location>
    </subcellularLocation>
</comment>
<dbReference type="InterPro" id="IPR017205">
    <property type="entry name" value="Sig_transdc_His_kinase_ChrS"/>
</dbReference>
<feature type="transmembrane region" description="Helical" evidence="17">
    <location>
        <begin position="135"/>
        <end position="158"/>
    </location>
</feature>
<keyword evidence="17" id="KW-0812">Transmembrane</keyword>
<evidence type="ECO:0000256" key="3">
    <source>
        <dbReference type="ARBA" id="ARBA00004496"/>
    </source>
</evidence>
<evidence type="ECO:0000259" key="18">
    <source>
        <dbReference type="PROSITE" id="PS50109"/>
    </source>
</evidence>
<dbReference type="Pfam" id="PF02518">
    <property type="entry name" value="HATPase_c"/>
    <property type="match status" value="1"/>
</dbReference>
<dbReference type="SMART" id="SM00387">
    <property type="entry name" value="HATPase_c"/>
    <property type="match status" value="1"/>
</dbReference>
<dbReference type="PROSITE" id="PS50109">
    <property type="entry name" value="HIS_KIN"/>
    <property type="match status" value="1"/>
</dbReference>
<keyword evidence="13" id="KW-0411">Iron-sulfur</keyword>
<gene>
    <name evidence="19" type="ORF">GCM10022416_17800</name>
</gene>
<feature type="transmembrane region" description="Helical" evidence="17">
    <location>
        <begin position="41"/>
        <end position="57"/>
    </location>
</feature>
<feature type="transmembrane region" description="Helical" evidence="17">
    <location>
        <begin position="72"/>
        <end position="100"/>
    </location>
</feature>
<dbReference type="PRINTS" id="PR00344">
    <property type="entry name" value="BCTRLSENSOR"/>
</dbReference>
<evidence type="ECO:0000256" key="5">
    <source>
        <dbReference type="ARBA" id="ARBA00017322"/>
    </source>
</evidence>
<evidence type="ECO:0000256" key="16">
    <source>
        <dbReference type="SAM" id="Coils"/>
    </source>
</evidence>
<dbReference type="GO" id="GO:0016301">
    <property type="term" value="F:kinase activity"/>
    <property type="evidence" value="ECO:0007669"/>
    <property type="project" value="UniProtKB-KW"/>
</dbReference>
<evidence type="ECO:0000256" key="1">
    <source>
        <dbReference type="ARBA" id="ARBA00000085"/>
    </source>
</evidence>
<keyword evidence="8" id="KW-0808">Transferase</keyword>
<keyword evidence="17" id="KW-0472">Membrane</keyword>
<comment type="catalytic activity">
    <reaction evidence="1">
        <text>ATP + protein L-histidine = ADP + protein N-phospho-L-histidine.</text>
        <dbReference type="EC" id="2.7.13.3"/>
    </reaction>
</comment>
<dbReference type="EMBL" id="BAABDO010000017">
    <property type="protein sequence ID" value="GAA4135297.1"/>
    <property type="molecule type" value="Genomic_DNA"/>
</dbReference>
<feature type="domain" description="Histidine kinase" evidence="18">
    <location>
        <begin position="197"/>
        <end position="392"/>
    </location>
</feature>
<evidence type="ECO:0000256" key="13">
    <source>
        <dbReference type="ARBA" id="ARBA00023014"/>
    </source>
</evidence>
<dbReference type="EC" id="2.7.13.3" evidence="4"/>
<keyword evidence="7" id="KW-0963">Cytoplasm</keyword>
<keyword evidence="16" id="KW-0175">Coiled coil</keyword>
<evidence type="ECO:0000256" key="9">
    <source>
        <dbReference type="ARBA" id="ARBA00022723"/>
    </source>
</evidence>
<evidence type="ECO:0000256" key="6">
    <source>
        <dbReference type="ARBA" id="ARBA00022485"/>
    </source>
</evidence>
<name>A0ABP7YF31_9ACTN</name>
<dbReference type="Proteomes" id="UP001500266">
    <property type="component" value="Unassembled WGS sequence"/>
</dbReference>
<comment type="cofactor">
    <cofactor evidence="2">
        <name>[4Fe-4S] cluster</name>
        <dbReference type="ChEBI" id="CHEBI:49883"/>
    </cofactor>
</comment>
<evidence type="ECO:0000256" key="8">
    <source>
        <dbReference type="ARBA" id="ARBA00022679"/>
    </source>
</evidence>
<evidence type="ECO:0000256" key="2">
    <source>
        <dbReference type="ARBA" id="ARBA00001966"/>
    </source>
</evidence>
<keyword evidence="20" id="KW-1185">Reference proteome</keyword>
<protein>
    <recommendedName>
        <fullName evidence="5">Oxygen sensor histidine kinase NreB</fullName>
        <ecNumber evidence="4">2.7.13.3</ecNumber>
    </recommendedName>
    <alternativeName>
        <fullName evidence="15">Nitrogen regulation protein B</fullName>
    </alternativeName>
</protein>
<keyword evidence="6" id="KW-0004">4Fe-4S</keyword>
<dbReference type="InterPro" id="IPR005467">
    <property type="entry name" value="His_kinase_dom"/>
</dbReference>
<feature type="transmembrane region" description="Helical" evidence="17">
    <location>
        <begin position="15"/>
        <end position="34"/>
    </location>
</feature>
<dbReference type="PANTHER" id="PTHR24421">
    <property type="entry name" value="NITRATE/NITRITE SENSOR PROTEIN NARX-RELATED"/>
    <property type="match status" value="1"/>
</dbReference>
<dbReference type="InterPro" id="IPR011712">
    <property type="entry name" value="Sig_transdc_His_kin_sub3_dim/P"/>
</dbReference>
<keyword evidence="12" id="KW-0902">Two-component regulatory system</keyword>
<dbReference type="PIRSF" id="PIRSF037434">
    <property type="entry name" value="STHK_ChrS"/>
    <property type="match status" value="1"/>
</dbReference>
<evidence type="ECO:0000256" key="10">
    <source>
        <dbReference type="ARBA" id="ARBA00022777"/>
    </source>
</evidence>
<comment type="caution">
    <text evidence="19">The sequence shown here is derived from an EMBL/GenBank/DDBJ whole genome shotgun (WGS) entry which is preliminary data.</text>
</comment>
<dbReference type="CDD" id="cd16917">
    <property type="entry name" value="HATPase_UhpB-NarQ-NarX-like"/>
    <property type="match status" value="1"/>
</dbReference>
<evidence type="ECO:0000256" key="11">
    <source>
        <dbReference type="ARBA" id="ARBA00023004"/>
    </source>
</evidence>
<evidence type="ECO:0000256" key="15">
    <source>
        <dbReference type="ARBA" id="ARBA00030800"/>
    </source>
</evidence>
<reference evidence="20" key="1">
    <citation type="journal article" date="2019" name="Int. J. Syst. Evol. Microbiol.">
        <title>The Global Catalogue of Microorganisms (GCM) 10K type strain sequencing project: providing services to taxonomists for standard genome sequencing and annotation.</title>
        <authorList>
            <consortium name="The Broad Institute Genomics Platform"/>
            <consortium name="The Broad Institute Genome Sequencing Center for Infectious Disease"/>
            <person name="Wu L."/>
            <person name="Ma J."/>
        </authorList>
    </citation>
    <scope>NUCLEOTIDE SEQUENCE [LARGE SCALE GENOMIC DNA]</scope>
    <source>
        <strain evidence="20">JCM 17316</strain>
    </source>
</reference>
<dbReference type="Gene3D" id="3.30.565.10">
    <property type="entry name" value="Histidine kinase-like ATPase, C-terminal domain"/>
    <property type="match status" value="1"/>
</dbReference>
<feature type="transmembrane region" description="Helical" evidence="17">
    <location>
        <begin position="107"/>
        <end position="129"/>
    </location>
</feature>
<evidence type="ECO:0000256" key="4">
    <source>
        <dbReference type="ARBA" id="ARBA00012438"/>
    </source>
</evidence>